<keyword evidence="9" id="KW-0677">Repeat</keyword>
<dbReference type="AlphaFoldDB" id="A0A6V7PI03"/>
<evidence type="ECO:0000256" key="15">
    <source>
        <dbReference type="ARBA" id="ARBA00023170"/>
    </source>
</evidence>
<dbReference type="InterPro" id="IPR050647">
    <property type="entry name" value="Plant_LRR-RLKs"/>
</dbReference>
<dbReference type="InterPro" id="IPR001611">
    <property type="entry name" value="Leu-rich_rpt"/>
</dbReference>
<dbReference type="SUPFAM" id="SSF56112">
    <property type="entry name" value="Protein kinase-like (PK-like)"/>
    <property type="match status" value="1"/>
</dbReference>
<dbReference type="FunFam" id="3.30.200.20:FF:000219">
    <property type="entry name" value="Leucine-rich repeat receptor-like serine/threonine-protein kinase"/>
    <property type="match status" value="1"/>
</dbReference>
<keyword evidence="13 17" id="KW-1133">Transmembrane helix</keyword>
<sequence length="931" mass="98516">MRRTHADDDSCLLLTPLPSSHSSERSRLLHVVEDEDGSAGPRGSGLGDWDSPSTHCGFSGVTCDAESRVVALNLSFVPLRGSLPADAALLDRLVDLTISSAFLRGGIPRELASLPSLRLLNVSNNNLTGDLPPSPPAASPPSRSSTYADLAALEYLGLNGNSLSGRVPPGLSRLSRLRELYIGYFNTYDGGIPPQFGMLTSLVRLDMGGCGLSGPIPRTLGNLKFLDTLFLQMNRLSGPIPPELGALPRLESLDLSLNELTGEIPESFAGLTELKLLNLFHNHIRGGMPAFVAQLPNLEQPPDRANPPDLCAGGRLQLLVLMDNAFFGPIPGSLGECRSLVRVRLGKNFLNGSIPAGLFALPDVNMLELSDNYLSGEIPPAISGAKLSMLLLADNLISGRIPAAIGDAAALQTLSLESNRMSGSIPPEIGRLKHLSKLNLSGNSLAGDIPKDLAGCSSLAAIDLSRNRLSGEIPAEITQLGVLSTLNLSMNRLSGEIPKQIATMTSLTVLDLSFNNLSGAIPAQGQFLVFNASSFAGNPALCGGGGGTVSCSPAAAAGGGGGGGGEFGSMAHRWRARRIMLGIGLVAGACVLSCFAGTRGWEAWREARRRRSGAWKMTAFQRLDFTAEDVMECLKDDNVIGKGGAGIVYRGSMPSGTEVAIKHLVGRGGAGEHDRGFTAEITTLGRIRHRNIVRLLGTVRGEPGGESAAVRVHAEREPGGDAARGKGAHLGWEARCRIAAEAARGLCYLHHDCSPLIIHRDVKSNNILLDSNFEAHVADFGLAKFLRDSAASECMSAIAGSYGYIAPEYAYTLRVDEKSDVYSFGVVLLELLTGRRPVGGFGDGIDIVLWVRKTTAEMTDSASSDTAAAALSVVDRRLSPSPPDLITNLFKVAMLCVEEKSTARPTMREVVHMLSNPATPLPLLQNDLLTF</sequence>
<keyword evidence="11" id="KW-0418">Kinase</keyword>
<evidence type="ECO:0000256" key="8">
    <source>
        <dbReference type="ARBA" id="ARBA00022729"/>
    </source>
</evidence>
<keyword evidence="6" id="KW-0808">Transferase</keyword>
<dbReference type="Pfam" id="PF07714">
    <property type="entry name" value="PK_Tyr_Ser-Thr"/>
    <property type="match status" value="1"/>
</dbReference>
<dbReference type="Pfam" id="PF00560">
    <property type="entry name" value="LRR_1"/>
    <property type="match status" value="4"/>
</dbReference>
<feature type="transmembrane region" description="Helical" evidence="17">
    <location>
        <begin position="579"/>
        <end position="601"/>
    </location>
</feature>
<dbReference type="InterPro" id="IPR011009">
    <property type="entry name" value="Kinase-like_dom_sf"/>
</dbReference>
<dbReference type="Gene3D" id="3.80.10.10">
    <property type="entry name" value="Ribonuclease Inhibitor"/>
    <property type="match status" value="3"/>
</dbReference>
<keyword evidence="5" id="KW-0433">Leucine-rich repeat</keyword>
<dbReference type="InterPro" id="IPR008271">
    <property type="entry name" value="Ser/Thr_kinase_AS"/>
</dbReference>
<organism evidence="19">
    <name type="scientific">Ananas comosus var. bracteatus</name>
    <name type="common">red pineapple</name>
    <dbReference type="NCBI Taxonomy" id="296719"/>
    <lineage>
        <taxon>Eukaryota</taxon>
        <taxon>Viridiplantae</taxon>
        <taxon>Streptophyta</taxon>
        <taxon>Embryophyta</taxon>
        <taxon>Tracheophyta</taxon>
        <taxon>Spermatophyta</taxon>
        <taxon>Magnoliopsida</taxon>
        <taxon>Liliopsida</taxon>
        <taxon>Poales</taxon>
        <taxon>Bromeliaceae</taxon>
        <taxon>Bromelioideae</taxon>
        <taxon>Ananas</taxon>
    </lineage>
</organism>
<feature type="domain" description="Protein kinase" evidence="18">
    <location>
        <begin position="634"/>
        <end position="924"/>
    </location>
</feature>
<dbReference type="Pfam" id="PF13516">
    <property type="entry name" value="LRR_6"/>
    <property type="match status" value="1"/>
</dbReference>
<dbReference type="GO" id="GO:0005524">
    <property type="term" value="F:ATP binding"/>
    <property type="evidence" value="ECO:0007669"/>
    <property type="project" value="UniProtKB-KW"/>
</dbReference>
<keyword evidence="8" id="KW-0732">Signal</keyword>
<dbReference type="Gene3D" id="1.10.510.10">
    <property type="entry name" value="Transferase(Phosphotransferase) domain 1"/>
    <property type="match status" value="1"/>
</dbReference>
<gene>
    <name evidence="19" type="ORF">CB5_LOCUS13692</name>
</gene>
<dbReference type="PROSITE" id="PS50011">
    <property type="entry name" value="PROTEIN_KINASE_DOM"/>
    <property type="match status" value="1"/>
</dbReference>
<dbReference type="SMART" id="SM00220">
    <property type="entry name" value="S_TKc"/>
    <property type="match status" value="1"/>
</dbReference>
<keyword evidence="14 17" id="KW-0472">Membrane</keyword>
<protein>
    <recommendedName>
        <fullName evidence="2">non-specific serine/threonine protein kinase</fullName>
        <ecNumber evidence="2">2.7.11.1</ecNumber>
    </recommendedName>
</protein>
<evidence type="ECO:0000256" key="9">
    <source>
        <dbReference type="ARBA" id="ARBA00022737"/>
    </source>
</evidence>
<evidence type="ECO:0000256" key="17">
    <source>
        <dbReference type="SAM" id="Phobius"/>
    </source>
</evidence>
<dbReference type="PANTHER" id="PTHR48056">
    <property type="entry name" value="LRR RECEPTOR-LIKE SERINE/THREONINE-PROTEIN KINASE-RELATED"/>
    <property type="match status" value="1"/>
</dbReference>
<evidence type="ECO:0000256" key="14">
    <source>
        <dbReference type="ARBA" id="ARBA00023136"/>
    </source>
</evidence>
<keyword evidence="7 17" id="KW-0812">Transmembrane</keyword>
<keyword evidence="16" id="KW-0325">Glycoprotein</keyword>
<dbReference type="EMBL" id="LR862148">
    <property type="protein sequence ID" value="CAD1830481.1"/>
    <property type="molecule type" value="Genomic_DNA"/>
</dbReference>
<evidence type="ECO:0000313" key="19">
    <source>
        <dbReference type="EMBL" id="CAD1830481.1"/>
    </source>
</evidence>
<evidence type="ECO:0000256" key="4">
    <source>
        <dbReference type="ARBA" id="ARBA00022527"/>
    </source>
</evidence>
<keyword evidence="4" id="KW-0723">Serine/threonine-protein kinase</keyword>
<dbReference type="GO" id="GO:0005886">
    <property type="term" value="C:plasma membrane"/>
    <property type="evidence" value="ECO:0007669"/>
    <property type="project" value="UniProtKB-SubCell"/>
</dbReference>
<dbReference type="GO" id="GO:0004674">
    <property type="term" value="F:protein serine/threonine kinase activity"/>
    <property type="evidence" value="ECO:0007669"/>
    <property type="project" value="UniProtKB-KW"/>
</dbReference>
<dbReference type="InterPro" id="IPR003591">
    <property type="entry name" value="Leu-rich_rpt_typical-subtyp"/>
</dbReference>
<evidence type="ECO:0000259" key="18">
    <source>
        <dbReference type="PROSITE" id="PS50011"/>
    </source>
</evidence>
<dbReference type="InterPro" id="IPR001245">
    <property type="entry name" value="Ser-Thr/Tyr_kinase_cat_dom"/>
</dbReference>
<comment type="subcellular location">
    <subcellularLocation>
        <location evidence="1">Cell membrane</location>
        <topology evidence="1">Single-pass membrane protein</topology>
    </subcellularLocation>
</comment>
<dbReference type="GO" id="GO:0033612">
    <property type="term" value="F:receptor serine/threonine kinase binding"/>
    <property type="evidence" value="ECO:0007669"/>
    <property type="project" value="TreeGrafter"/>
</dbReference>
<dbReference type="SUPFAM" id="SSF52058">
    <property type="entry name" value="L domain-like"/>
    <property type="match status" value="2"/>
</dbReference>
<keyword evidence="12" id="KW-0067">ATP-binding</keyword>
<dbReference type="Gene3D" id="3.30.200.20">
    <property type="entry name" value="Phosphorylase Kinase, domain 1"/>
    <property type="match status" value="1"/>
</dbReference>
<dbReference type="FunFam" id="3.80.10.10:FF:000896">
    <property type="entry name" value="Leucine-rich repeat receptor-like protein kinase"/>
    <property type="match status" value="1"/>
</dbReference>
<evidence type="ECO:0000256" key="6">
    <source>
        <dbReference type="ARBA" id="ARBA00022679"/>
    </source>
</evidence>
<evidence type="ECO:0000256" key="1">
    <source>
        <dbReference type="ARBA" id="ARBA00004162"/>
    </source>
</evidence>
<accession>A0A6V7PI03</accession>
<evidence type="ECO:0000256" key="7">
    <source>
        <dbReference type="ARBA" id="ARBA00022692"/>
    </source>
</evidence>
<name>A0A6V7PI03_ANACO</name>
<evidence type="ECO:0000256" key="13">
    <source>
        <dbReference type="ARBA" id="ARBA00022989"/>
    </source>
</evidence>
<evidence type="ECO:0000256" key="11">
    <source>
        <dbReference type="ARBA" id="ARBA00022777"/>
    </source>
</evidence>
<dbReference type="SMART" id="SM00369">
    <property type="entry name" value="LRR_TYP"/>
    <property type="match status" value="6"/>
</dbReference>
<dbReference type="PANTHER" id="PTHR48056:SF44">
    <property type="entry name" value="RECEPTOR PROTEIN KINASE CLAVATA1"/>
    <property type="match status" value="1"/>
</dbReference>
<dbReference type="InterPro" id="IPR032675">
    <property type="entry name" value="LRR_dom_sf"/>
</dbReference>
<keyword evidence="3" id="KW-1003">Cell membrane</keyword>
<dbReference type="Pfam" id="PF13855">
    <property type="entry name" value="LRR_8"/>
    <property type="match status" value="2"/>
</dbReference>
<proteinExistence type="predicted"/>
<dbReference type="FunFam" id="3.80.10.10:FF:000288">
    <property type="entry name" value="LRR receptor-like serine/threonine-protein kinase EFR"/>
    <property type="match status" value="1"/>
</dbReference>
<evidence type="ECO:0000256" key="12">
    <source>
        <dbReference type="ARBA" id="ARBA00022840"/>
    </source>
</evidence>
<evidence type="ECO:0000256" key="10">
    <source>
        <dbReference type="ARBA" id="ARBA00022741"/>
    </source>
</evidence>
<dbReference type="FunFam" id="1.10.510.10:FF:000201">
    <property type="entry name" value="Leucine-rich repeat receptor-like serine/threonine-protein kinase"/>
    <property type="match status" value="1"/>
</dbReference>
<dbReference type="EC" id="2.7.11.1" evidence="2"/>
<dbReference type="InterPro" id="IPR000719">
    <property type="entry name" value="Prot_kinase_dom"/>
</dbReference>
<evidence type="ECO:0000256" key="5">
    <source>
        <dbReference type="ARBA" id="ARBA00022614"/>
    </source>
</evidence>
<evidence type="ECO:0000256" key="2">
    <source>
        <dbReference type="ARBA" id="ARBA00012513"/>
    </source>
</evidence>
<reference evidence="19" key="1">
    <citation type="submission" date="2020-07" db="EMBL/GenBank/DDBJ databases">
        <authorList>
            <person name="Lin J."/>
        </authorList>
    </citation>
    <scope>NUCLEOTIDE SEQUENCE</scope>
</reference>
<keyword evidence="15" id="KW-0675">Receptor</keyword>
<dbReference type="PROSITE" id="PS00108">
    <property type="entry name" value="PROTEIN_KINASE_ST"/>
    <property type="match status" value="1"/>
</dbReference>
<evidence type="ECO:0000256" key="16">
    <source>
        <dbReference type="ARBA" id="ARBA00023180"/>
    </source>
</evidence>
<evidence type="ECO:0000256" key="3">
    <source>
        <dbReference type="ARBA" id="ARBA00022475"/>
    </source>
</evidence>
<keyword evidence="10" id="KW-0547">Nucleotide-binding</keyword>